<keyword evidence="7 9" id="KW-0408">Iron</keyword>
<dbReference type="InterPro" id="IPR009056">
    <property type="entry name" value="Cyt_c-like_dom"/>
</dbReference>
<keyword evidence="13" id="KW-1185">Reference proteome</keyword>
<dbReference type="PANTHER" id="PTHR33751">
    <property type="entry name" value="CBB3-TYPE CYTOCHROME C OXIDASE SUBUNIT FIXP"/>
    <property type="match status" value="1"/>
</dbReference>
<dbReference type="OrthoDB" id="9773456at2"/>
<evidence type="ECO:0000256" key="9">
    <source>
        <dbReference type="PIRSR" id="PIRSR000005-2"/>
    </source>
</evidence>
<dbReference type="PROSITE" id="PS51007">
    <property type="entry name" value="CYTC"/>
    <property type="match status" value="1"/>
</dbReference>
<feature type="domain" description="Cytochrome c" evidence="11">
    <location>
        <begin position="24"/>
        <end position="212"/>
    </location>
</feature>
<feature type="chain" id="PRO_5011466092" evidence="10">
    <location>
        <begin position="19"/>
        <end position="217"/>
    </location>
</feature>
<evidence type="ECO:0000256" key="1">
    <source>
        <dbReference type="ARBA" id="ARBA00004418"/>
    </source>
</evidence>
<comment type="subcellular location">
    <subcellularLocation>
        <location evidence="1">Periplasm</location>
    </subcellularLocation>
</comment>
<dbReference type="RefSeq" id="WP_092592170.1">
    <property type="nucleotide sequence ID" value="NZ_FMXN01000004.1"/>
</dbReference>
<evidence type="ECO:0000256" key="4">
    <source>
        <dbReference type="ARBA" id="ARBA00022723"/>
    </source>
</evidence>
<feature type="binding site" description="covalent" evidence="8">
    <location>
        <position position="46"/>
    </location>
    <ligand>
        <name>heme c</name>
        <dbReference type="ChEBI" id="CHEBI:61717"/>
        <label>1</label>
    </ligand>
</feature>
<dbReference type="GO" id="GO:0042597">
    <property type="term" value="C:periplasmic space"/>
    <property type="evidence" value="ECO:0007669"/>
    <property type="project" value="UniProtKB-SubCell"/>
</dbReference>
<dbReference type="Proteomes" id="UP000199626">
    <property type="component" value="Unassembled WGS sequence"/>
</dbReference>
<evidence type="ECO:0000259" key="11">
    <source>
        <dbReference type="PROSITE" id="PS51007"/>
    </source>
</evidence>
<keyword evidence="3 8" id="KW-0349">Heme</keyword>
<evidence type="ECO:0000256" key="3">
    <source>
        <dbReference type="ARBA" id="ARBA00022617"/>
    </source>
</evidence>
<reference evidence="13" key="1">
    <citation type="submission" date="2016-10" db="EMBL/GenBank/DDBJ databases">
        <authorList>
            <person name="Varghese N."/>
            <person name="Submissions S."/>
        </authorList>
    </citation>
    <scope>NUCLEOTIDE SEQUENCE [LARGE SCALE GENOMIC DNA]</scope>
    <source>
        <strain evidence="13">CGMCC 1.10824</strain>
    </source>
</reference>
<dbReference type="AlphaFoldDB" id="A0A1G6BRJ2"/>
<name>A0A1G6BRJ2_9GAMM</name>
<keyword evidence="6" id="KW-0249">Electron transport</keyword>
<dbReference type="GO" id="GO:0020037">
    <property type="term" value="F:heme binding"/>
    <property type="evidence" value="ECO:0007669"/>
    <property type="project" value="InterPro"/>
</dbReference>
<organism evidence="12 13">
    <name type="scientific">Pseudidiomarina indica</name>
    <dbReference type="NCBI Taxonomy" id="1159017"/>
    <lineage>
        <taxon>Bacteria</taxon>
        <taxon>Pseudomonadati</taxon>
        <taxon>Pseudomonadota</taxon>
        <taxon>Gammaproteobacteria</taxon>
        <taxon>Alteromonadales</taxon>
        <taxon>Idiomarinaceae</taxon>
        <taxon>Pseudidiomarina</taxon>
    </lineage>
</organism>
<dbReference type="Pfam" id="PF00034">
    <property type="entry name" value="Cytochrom_C"/>
    <property type="match status" value="2"/>
</dbReference>
<evidence type="ECO:0000313" key="13">
    <source>
        <dbReference type="Proteomes" id="UP000199626"/>
    </source>
</evidence>
<evidence type="ECO:0000256" key="10">
    <source>
        <dbReference type="SAM" id="SignalP"/>
    </source>
</evidence>
<feature type="binding site" description="axial binding residue" evidence="9">
    <location>
        <position position="47"/>
    </location>
    <ligand>
        <name>heme c</name>
        <dbReference type="ChEBI" id="CHEBI:61717"/>
        <label>1</label>
    </ligand>
    <ligandPart>
        <name>Fe</name>
        <dbReference type="ChEBI" id="CHEBI:18248"/>
    </ligandPart>
</feature>
<keyword evidence="2" id="KW-0813">Transport</keyword>
<dbReference type="PRINTS" id="PR00605">
    <property type="entry name" value="CYTCHROMECIC"/>
</dbReference>
<evidence type="ECO:0000256" key="8">
    <source>
        <dbReference type="PIRSR" id="PIRSR000005-1"/>
    </source>
</evidence>
<protein>
    <submittedName>
        <fullName evidence="12">Cytochrome c553</fullName>
    </submittedName>
</protein>
<keyword evidence="4 9" id="KW-0479">Metal-binding</keyword>
<keyword evidence="10" id="KW-0732">Signal</keyword>
<evidence type="ECO:0000256" key="7">
    <source>
        <dbReference type="ARBA" id="ARBA00023004"/>
    </source>
</evidence>
<dbReference type="Gene3D" id="1.10.760.10">
    <property type="entry name" value="Cytochrome c-like domain"/>
    <property type="match status" value="2"/>
</dbReference>
<evidence type="ECO:0000313" key="12">
    <source>
        <dbReference type="EMBL" id="SDB23243.1"/>
    </source>
</evidence>
<dbReference type="PIRSF" id="PIRSF000005">
    <property type="entry name" value="Cytochrome_c4"/>
    <property type="match status" value="1"/>
</dbReference>
<sequence length="217" mass="22879">MKIKVLLVAIAWTGFMQASVYASGDPANGQTLAMQGDGSGAPCAACHGPQGEGMAAATFPRIAGLDADYALRQMIAFQQGQRVNAAMTMNIDNFDEQQLADLAAYFATLPVPAPAAATASEEQLALGKKLALEGDWDNYLPPCSSCHGPNNQGVDGTFPGIAGQHASYLKQQLELWQQGQRTSDPVQLMEAIAKRLSPEQIEAVAAYLASQPAVAKQ</sequence>
<dbReference type="PANTHER" id="PTHR33751:SF9">
    <property type="entry name" value="CYTOCHROME C4"/>
    <property type="match status" value="1"/>
</dbReference>
<dbReference type="InterPro" id="IPR050597">
    <property type="entry name" value="Cytochrome_c_Oxidase_Subunit"/>
</dbReference>
<evidence type="ECO:0000256" key="5">
    <source>
        <dbReference type="ARBA" id="ARBA00022764"/>
    </source>
</evidence>
<feature type="binding site" description="axial binding residue" evidence="9">
    <location>
        <position position="87"/>
    </location>
    <ligand>
        <name>heme c</name>
        <dbReference type="ChEBI" id="CHEBI:61717"/>
        <label>1</label>
    </ligand>
    <ligandPart>
        <name>Fe</name>
        <dbReference type="ChEBI" id="CHEBI:18248"/>
    </ligandPart>
</feature>
<keyword evidence="5" id="KW-0574">Periplasm</keyword>
<dbReference type="EMBL" id="FMXN01000004">
    <property type="protein sequence ID" value="SDB23243.1"/>
    <property type="molecule type" value="Genomic_DNA"/>
</dbReference>
<feature type="binding site" description="axial binding residue" evidence="9">
    <location>
        <position position="147"/>
    </location>
    <ligand>
        <name>heme c</name>
        <dbReference type="ChEBI" id="CHEBI:61717"/>
        <label>2</label>
    </ligand>
    <ligandPart>
        <name>Fe</name>
        <dbReference type="ChEBI" id="CHEBI:18248"/>
    </ligandPart>
</feature>
<dbReference type="InterPro" id="IPR024167">
    <property type="entry name" value="Cytochrome_c4-like"/>
</dbReference>
<feature type="binding site" description="covalent" evidence="8">
    <location>
        <position position="143"/>
    </location>
    <ligand>
        <name>heme c</name>
        <dbReference type="ChEBI" id="CHEBI:61717"/>
        <label>2</label>
    </ligand>
</feature>
<feature type="signal peptide" evidence="10">
    <location>
        <begin position="1"/>
        <end position="18"/>
    </location>
</feature>
<comment type="PTM">
    <text evidence="8">Binds 2 heme c groups covalently per subunit.</text>
</comment>
<evidence type="ECO:0000256" key="6">
    <source>
        <dbReference type="ARBA" id="ARBA00022982"/>
    </source>
</evidence>
<feature type="binding site" description="axial binding residue" evidence="9">
    <location>
        <position position="189"/>
    </location>
    <ligand>
        <name>heme c</name>
        <dbReference type="ChEBI" id="CHEBI:61717"/>
        <label>2</label>
    </ligand>
    <ligandPart>
        <name>Fe</name>
        <dbReference type="ChEBI" id="CHEBI:18248"/>
    </ligandPart>
</feature>
<accession>A0A1G6BRJ2</accession>
<gene>
    <name evidence="12" type="ORF">SAMN02927930_00882</name>
</gene>
<feature type="binding site" description="covalent" evidence="8">
    <location>
        <position position="43"/>
    </location>
    <ligand>
        <name>heme c</name>
        <dbReference type="ChEBI" id="CHEBI:61717"/>
        <label>1</label>
    </ligand>
</feature>
<evidence type="ECO:0000256" key="2">
    <source>
        <dbReference type="ARBA" id="ARBA00022448"/>
    </source>
</evidence>
<dbReference type="GO" id="GO:0005506">
    <property type="term" value="F:iron ion binding"/>
    <property type="evidence" value="ECO:0007669"/>
    <property type="project" value="InterPro"/>
</dbReference>
<dbReference type="GO" id="GO:0009055">
    <property type="term" value="F:electron transfer activity"/>
    <property type="evidence" value="ECO:0007669"/>
    <property type="project" value="InterPro"/>
</dbReference>
<dbReference type="STRING" id="1159017.SAMN02927930_00882"/>
<dbReference type="InterPro" id="IPR036909">
    <property type="entry name" value="Cyt_c-like_dom_sf"/>
</dbReference>
<proteinExistence type="predicted"/>
<feature type="binding site" description="covalent" evidence="8">
    <location>
        <position position="146"/>
    </location>
    <ligand>
        <name>heme c</name>
        <dbReference type="ChEBI" id="CHEBI:61717"/>
        <label>2</label>
    </ligand>
</feature>
<dbReference type="InterPro" id="IPR008168">
    <property type="entry name" value="Cyt_C_IC"/>
</dbReference>
<dbReference type="SUPFAM" id="SSF46626">
    <property type="entry name" value="Cytochrome c"/>
    <property type="match status" value="2"/>
</dbReference>